<dbReference type="InterPro" id="IPR028896">
    <property type="entry name" value="GcvT/YgfZ/DmdA"/>
</dbReference>
<evidence type="ECO:0000313" key="2">
    <source>
        <dbReference type="EMBL" id="TKD49892.1"/>
    </source>
</evidence>
<keyword evidence="3" id="KW-1185">Reference proteome</keyword>
<evidence type="ECO:0000259" key="1">
    <source>
        <dbReference type="Pfam" id="PF01571"/>
    </source>
</evidence>
<dbReference type="PANTHER" id="PTHR43757:SF2">
    <property type="entry name" value="AMINOMETHYLTRANSFERASE, MITOCHONDRIAL"/>
    <property type="match status" value="1"/>
</dbReference>
<evidence type="ECO:0000313" key="3">
    <source>
        <dbReference type="Proteomes" id="UP000309138"/>
    </source>
</evidence>
<protein>
    <submittedName>
        <fullName evidence="2">Aminomethyl transferase family protein</fullName>
    </submittedName>
</protein>
<dbReference type="InterPro" id="IPR006222">
    <property type="entry name" value="GCVT_N"/>
</dbReference>
<dbReference type="OrthoDB" id="9772660at2"/>
<dbReference type="GO" id="GO:0016740">
    <property type="term" value="F:transferase activity"/>
    <property type="evidence" value="ECO:0007669"/>
    <property type="project" value="UniProtKB-KW"/>
</dbReference>
<sequence length="465" mass="52287">MTDKSLQSLLDESGDIVELLRNQQTGPNVYPGVPAEYSNWRAEQQAWAQKAVLFNQSFHMVDLLVEGPDAFAMLNYLGVNSFKNFVPDRAKQFVPVTPEGYVIGDVILFYLEENSFNLVGRAPVIEWVEFHAATGDWDVTVSRDERTAVRPDPERRRSYRFQLQGPNAMPVLERAMGETPPELKFFHMARLNFAGCEVRALRHGMAGQPGYELFGPWEDYDKVRDALIEAGKDFGLTLVGGRTYSSNTIESGWIPSPLPATYTGEGTRAFREWLGTTSYEAKASIGGSYVPESVEGYYLTPWDLGYGPFVKFDHDFIGRDALERMAGQPQRRKVTLALDNEDLMRVLSSQFTKGDRAKYMEFPSAVYSMHPYDQVLKDGRLVGLSTWIGYSANEGRMLTLAMVEPDMAEPGTEVTLLWGEPDGGTRKPTVERHVQTEIKAIVSPVPFSEVARDAYAESWRTRQPA</sequence>
<dbReference type="Pfam" id="PF01571">
    <property type="entry name" value="GCV_T"/>
    <property type="match status" value="1"/>
</dbReference>
<name>A0A4U1KZT3_9SPHN</name>
<dbReference type="SUPFAM" id="SSF101790">
    <property type="entry name" value="Aminomethyltransferase beta-barrel domain"/>
    <property type="match status" value="1"/>
</dbReference>
<keyword evidence="2" id="KW-0808">Transferase</keyword>
<dbReference type="InterPro" id="IPR027266">
    <property type="entry name" value="TrmE/GcvT-like"/>
</dbReference>
<dbReference type="AlphaFoldDB" id="A0A4U1KZT3"/>
<dbReference type="InterPro" id="IPR029043">
    <property type="entry name" value="GcvT/YgfZ_C"/>
</dbReference>
<gene>
    <name evidence="2" type="ORF">FBR43_03245</name>
</gene>
<dbReference type="NCBIfam" id="NF047633">
    <property type="entry name" value="SyrngDmethDesA"/>
    <property type="match status" value="1"/>
</dbReference>
<organism evidence="2 3">
    <name type="scientific">Sphingomonas baiyangensis</name>
    <dbReference type="NCBI Taxonomy" id="2572576"/>
    <lineage>
        <taxon>Bacteria</taxon>
        <taxon>Pseudomonadati</taxon>
        <taxon>Pseudomonadota</taxon>
        <taxon>Alphaproteobacteria</taxon>
        <taxon>Sphingomonadales</taxon>
        <taxon>Sphingomonadaceae</taxon>
        <taxon>Sphingomonas</taxon>
    </lineage>
</organism>
<reference evidence="2 3" key="1">
    <citation type="submission" date="2019-04" db="EMBL/GenBank/DDBJ databases">
        <authorList>
            <person name="Yang Y."/>
            <person name="Wei D."/>
        </authorList>
    </citation>
    <scope>NUCLEOTIDE SEQUENCE [LARGE SCALE GENOMIC DNA]</scope>
    <source>
        <strain evidence="2 3">L-1-4w-11</strain>
    </source>
</reference>
<dbReference type="EMBL" id="SWKR01000002">
    <property type="protein sequence ID" value="TKD49892.1"/>
    <property type="molecule type" value="Genomic_DNA"/>
</dbReference>
<dbReference type="SUPFAM" id="SSF103025">
    <property type="entry name" value="Folate-binding domain"/>
    <property type="match status" value="1"/>
</dbReference>
<dbReference type="PANTHER" id="PTHR43757">
    <property type="entry name" value="AMINOMETHYLTRANSFERASE"/>
    <property type="match status" value="1"/>
</dbReference>
<dbReference type="GO" id="GO:0005829">
    <property type="term" value="C:cytosol"/>
    <property type="evidence" value="ECO:0007669"/>
    <property type="project" value="TreeGrafter"/>
</dbReference>
<comment type="caution">
    <text evidence="2">The sequence shown here is derived from an EMBL/GenBank/DDBJ whole genome shotgun (WGS) entry which is preliminary data.</text>
</comment>
<dbReference type="RefSeq" id="WP_136941835.1">
    <property type="nucleotide sequence ID" value="NZ_SWKR01000002.1"/>
</dbReference>
<feature type="domain" description="GCVT N-terminal" evidence="1">
    <location>
        <begin position="27"/>
        <end position="254"/>
    </location>
</feature>
<accession>A0A4U1KZT3</accession>
<proteinExistence type="predicted"/>
<dbReference type="Gene3D" id="3.30.1360.120">
    <property type="entry name" value="Probable tRNA modification gtpase trme, domain 1"/>
    <property type="match status" value="1"/>
</dbReference>
<dbReference type="Proteomes" id="UP000309138">
    <property type="component" value="Unassembled WGS sequence"/>
</dbReference>